<keyword evidence="2 7" id="KW-0813">Transport</keyword>
<feature type="transmembrane region" description="Helical" evidence="7">
    <location>
        <begin position="238"/>
        <end position="256"/>
    </location>
</feature>
<protein>
    <recommendedName>
        <fullName evidence="8">ABC transmembrane type-1 domain-containing protein</fullName>
    </recommendedName>
</protein>
<evidence type="ECO:0000256" key="4">
    <source>
        <dbReference type="ARBA" id="ARBA00022692"/>
    </source>
</evidence>
<evidence type="ECO:0000256" key="6">
    <source>
        <dbReference type="ARBA" id="ARBA00023136"/>
    </source>
</evidence>
<evidence type="ECO:0000313" key="9">
    <source>
        <dbReference type="EMBL" id="CAH0529922.1"/>
    </source>
</evidence>
<organism evidence="9 10">
    <name type="scientific">Vibrio hippocampi</name>
    <dbReference type="NCBI Taxonomy" id="654686"/>
    <lineage>
        <taxon>Bacteria</taxon>
        <taxon>Pseudomonadati</taxon>
        <taxon>Pseudomonadota</taxon>
        <taxon>Gammaproteobacteria</taxon>
        <taxon>Vibrionales</taxon>
        <taxon>Vibrionaceae</taxon>
        <taxon>Vibrio</taxon>
    </lineage>
</organism>
<dbReference type="Gene3D" id="1.10.3720.10">
    <property type="entry name" value="MetI-like"/>
    <property type="match status" value="1"/>
</dbReference>
<dbReference type="PROSITE" id="PS50928">
    <property type="entry name" value="ABC_TM1"/>
    <property type="match status" value="1"/>
</dbReference>
<comment type="subcellular location">
    <subcellularLocation>
        <location evidence="1 7">Cell membrane</location>
        <topology evidence="1 7">Multi-pass membrane protein</topology>
    </subcellularLocation>
</comment>
<dbReference type="InterPro" id="IPR035906">
    <property type="entry name" value="MetI-like_sf"/>
</dbReference>
<dbReference type="CDD" id="cd06261">
    <property type="entry name" value="TM_PBP2"/>
    <property type="match status" value="1"/>
</dbReference>
<evidence type="ECO:0000256" key="2">
    <source>
        <dbReference type="ARBA" id="ARBA00022448"/>
    </source>
</evidence>
<keyword evidence="4 7" id="KW-0812">Transmembrane</keyword>
<keyword evidence="6 7" id="KW-0472">Membrane</keyword>
<name>A0ABN8DP19_9VIBR</name>
<feature type="transmembrane region" description="Helical" evidence="7">
    <location>
        <begin position="114"/>
        <end position="136"/>
    </location>
</feature>
<keyword evidence="10" id="KW-1185">Reference proteome</keyword>
<dbReference type="EMBL" id="CAKLCM010000003">
    <property type="protein sequence ID" value="CAH0529922.1"/>
    <property type="molecule type" value="Genomic_DNA"/>
</dbReference>
<comment type="similarity">
    <text evidence="7">Belongs to the binding-protein-dependent transport system permease family.</text>
</comment>
<dbReference type="Pfam" id="PF00528">
    <property type="entry name" value="BPD_transp_1"/>
    <property type="match status" value="1"/>
</dbReference>
<dbReference type="PANTHER" id="PTHR30151">
    <property type="entry name" value="ALKANE SULFONATE ABC TRANSPORTER-RELATED, MEMBRANE SUBUNIT"/>
    <property type="match status" value="1"/>
</dbReference>
<feature type="domain" description="ABC transmembrane type-1" evidence="8">
    <location>
        <begin position="76"/>
        <end position="256"/>
    </location>
</feature>
<sequence length="276" mass="30325">MTKVINRHPSSYGRLMLGLLPFLIILALYVTASDARLAANPADKLLPAFSSFVDAIDRMAFTPSKRTGEYLMWIDTLASLSRLVMGVAVSAFAGLAVGVATGIIPVVRSSLSPVVTAVSLIPPMAILPILFITFGLGELSKVVLIVIGICPIIIRDIQLRVQSLPDEQLIKAQTLGGNSWQIIVRVILPQIFPRLIEAVRLTLGSAWLFLIAAEAIVATEGLGYRIFLVRRYMSMDVILPYVLWITILAYSMDWLLKKLSHKVSPWYHQEKGDANG</sequence>
<dbReference type="SUPFAM" id="SSF161098">
    <property type="entry name" value="MetI-like"/>
    <property type="match status" value="1"/>
</dbReference>
<dbReference type="Proteomes" id="UP000838160">
    <property type="component" value="Unassembled WGS sequence"/>
</dbReference>
<evidence type="ECO:0000256" key="5">
    <source>
        <dbReference type="ARBA" id="ARBA00022989"/>
    </source>
</evidence>
<evidence type="ECO:0000256" key="1">
    <source>
        <dbReference type="ARBA" id="ARBA00004651"/>
    </source>
</evidence>
<keyword evidence="3" id="KW-1003">Cell membrane</keyword>
<evidence type="ECO:0000259" key="8">
    <source>
        <dbReference type="PROSITE" id="PS50928"/>
    </source>
</evidence>
<evidence type="ECO:0000256" key="7">
    <source>
        <dbReference type="RuleBase" id="RU363032"/>
    </source>
</evidence>
<dbReference type="InterPro" id="IPR000515">
    <property type="entry name" value="MetI-like"/>
</dbReference>
<proteinExistence type="inferred from homology"/>
<feature type="transmembrane region" description="Helical" evidence="7">
    <location>
        <begin position="198"/>
        <end position="218"/>
    </location>
</feature>
<dbReference type="RefSeq" id="WP_237486465.1">
    <property type="nucleotide sequence ID" value="NZ_CAKLCM010000003.1"/>
</dbReference>
<gene>
    <name evidence="9" type="ORF">VHP8226_03667</name>
</gene>
<accession>A0ABN8DP19</accession>
<evidence type="ECO:0000313" key="10">
    <source>
        <dbReference type="Proteomes" id="UP000838160"/>
    </source>
</evidence>
<keyword evidence="5 7" id="KW-1133">Transmembrane helix</keyword>
<reference evidence="9" key="1">
    <citation type="submission" date="2021-12" db="EMBL/GenBank/DDBJ databases">
        <authorList>
            <person name="Rodrigo-Torres L."/>
            <person name="Arahal R. D."/>
            <person name="Lucena T."/>
        </authorList>
    </citation>
    <scope>NUCLEOTIDE SEQUENCE</scope>
    <source>
        <strain evidence="9">CECT 8226</strain>
    </source>
</reference>
<feature type="transmembrane region" description="Helical" evidence="7">
    <location>
        <begin position="83"/>
        <end position="107"/>
    </location>
</feature>
<comment type="caution">
    <text evidence="9">The sequence shown here is derived from an EMBL/GenBank/DDBJ whole genome shotgun (WGS) entry which is preliminary data.</text>
</comment>
<evidence type="ECO:0000256" key="3">
    <source>
        <dbReference type="ARBA" id="ARBA00022475"/>
    </source>
</evidence>
<dbReference type="PANTHER" id="PTHR30151:SF0">
    <property type="entry name" value="ABC TRANSPORTER PERMEASE PROTEIN MJ0413-RELATED"/>
    <property type="match status" value="1"/>
</dbReference>